<dbReference type="EMBL" id="AMCI01000513">
    <property type="protein sequence ID" value="EJX08898.1"/>
    <property type="molecule type" value="Genomic_DNA"/>
</dbReference>
<dbReference type="AlphaFoldDB" id="J9GZX6"/>
<evidence type="ECO:0000313" key="2">
    <source>
        <dbReference type="EMBL" id="EJX08898.1"/>
    </source>
</evidence>
<dbReference type="Pfam" id="PF13604">
    <property type="entry name" value="AAA_30"/>
    <property type="match status" value="1"/>
</dbReference>
<accession>J9GZX6</accession>
<sequence>MNNLTLTTSQEEALQAVRSFLNDDETPLFVLNGAAGTGKTTLIRAIIAQLEKEDRPYKLMAPTGRAAHILSQRTNQPASTIHRGIYKHCTVGEPTSTSKEKLKAAQPDQKEVTRQEDKECLYFLLNINENPPQTVYIVDEASMIADNLQETETLKFGSGRLLTDLLNYTGRRKVIFVGDQAQLPPVGMRFSPVFDSAYLLKQHGRQMKQYNLREIIRQQANSTILKNAMRIRQQIDAHEYQNFRLEQGQNALATAQLLTPYFELFPSRPHPQAIVIAYSNRQVLDYDHCIREHYYGTQTQWLNAGELLMIARNNYSYGEELYNGSVVRVDEIMNGGQIEHRRVKLHRENKQEVEVDLQFGEAKISFRKGNEAVTMVVKLLVNSLNTTDTSVSGKLLAQALLVEFKLRLPPRLRNLKKTNPQYKQLRKEYTDLLMQDRYYNALNCKYGYAITCHKAQAANGLMYLLT</sequence>
<gene>
    <name evidence="2" type="ORF">EVA_02991</name>
</gene>
<proteinExistence type="predicted"/>
<dbReference type="InterPro" id="IPR027417">
    <property type="entry name" value="P-loop_NTPase"/>
</dbReference>
<dbReference type="InterPro" id="IPR003593">
    <property type="entry name" value="AAA+_ATPase"/>
</dbReference>
<feature type="domain" description="AAA+ ATPase" evidence="1">
    <location>
        <begin position="25"/>
        <end position="203"/>
    </location>
</feature>
<dbReference type="CDD" id="cd17933">
    <property type="entry name" value="DEXSc_RecD-like"/>
    <property type="match status" value="1"/>
</dbReference>
<dbReference type="Gene3D" id="3.40.50.300">
    <property type="entry name" value="P-loop containing nucleotide triphosphate hydrolases"/>
    <property type="match status" value="1"/>
</dbReference>
<dbReference type="SMART" id="SM00382">
    <property type="entry name" value="AAA"/>
    <property type="match status" value="1"/>
</dbReference>
<dbReference type="SUPFAM" id="SSF52540">
    <property type="entry name" value="P-loop containing nucleoside triphosphate hydrolases"/>
    <property type="match status" value="2"/>
</dbReference>
<reference evidence="2" key="1">
    <citation type="journal article" date="2012" name="PLoS ONE">
        <title>Gene sets for utilization of primary and secondary nutrition supplies in the distal gut of endangered iberian lynx.</title>
        <authorList>
            <person name="Alcaide M."/>
            <person name="Messina E."/>
            <person name="Richter M."/>
            <person name="Bargiela R."/>
            <person name="Peplies J."/>
            <person name="Huws S.A."/>
            <person name="Newbold C.J."/>
            <person name="Golyshin P.N."/>
            <person name="Simon M.A."/>
            <person name="Lopez G."/>
            <person name="Yakimov M.M."/>
            <person name="Ferrer M."/>
        </authorList>
    </citation>
    <scope>NUCLEOTIDE SEQUENCE</scope>
</reference>
<dbReference type="PANTHER" id="PTHR47642">
    <property type="entry name" value="ATP-DEPENDENT DNA HELICASE"/>
    <property type="match status" value="1"/>
</dbReference>
<organism evidence="2">
    <name type="scientific">gut metagenome</name>
    <dbReference type="NCBI Taxonomy" id="749906"/>
    <lineage>
        <taxon>unclassified sequences</taxon>
        <taxon>metagenomes</taxon>
        <taxon>organismal metagenomes</taxon>
    </lineage>
</organism>
<dbReference type="InterPro" id="IPR051055">
    <property type="entry name" value="PIF1_helicase"/>
</dbReference>
<evidence type="ECO:0000259" key="1">
    <source>
        <dbReference type="SMART" id="SM00382"/>
    </source>
</evidence>
<name>J9GZX6_9ZZZZ</name>
<protein>
    <submittedName>
        <fullName evidence="2">ATP-dependent exodeoxyribonuclease</fullName>
    </submittedName>
</protein>
<dbReference type="PANTHER" id="PTHR47642:SF5">
    <property type="entry name" value="ATP-DEPENDENT DNA HELICASE"/>
    <property type="match status" value="1"/>
</dbReference>
<comment type="caution">
    <text evidence="2">The sequence shown here is derived from an EMBL/GenBank/DDBJ whole genome shotgun (WGS) entry which is preliminary data.</text>
</comment>